<protein>
    <submittedName>
        <fullName evidence="2">Uncharacterized protein</fullName>
    </submittedName>
</protein>
<feature type="non-terminal residue" evidence="2">
    <location>
        <position position="1"/>
    </location>
</feature>
<dbReference type="EMBL" id="JAIQCJ010000943">
    <property type="protein sequence ID" value="KAJ8793792.1"/>
    <property type="molecule type" value="Genomic_DNA"/>
</dbReference>
<dbReference type="AlphaFoldDB" id="A0AB34HRQ2"/>
<evidence type="ECO:0000313" key="3">
    <source>
        <dbReference type="Proteomes" id="UP001159641"/>
    </source>
</evidence>
<comment type="caution">
    <text evidence="2">The sequence shown here is derived from an EMBL/GenBank/DDBJ whole genome shotgun (WGS) entry which is preliminary data.</text>
</comment>
<sequence>DFSELAQSLSRGPPDPEALSGHRLWHKWDRRLK</sequence>
<organism evidence="2 3">
    <name type="scientific">Eschrichtius robustus</name>
    <name type="common">California gray whale</name>
    <name type="synonym">Eschrichtius gibbosus</name>
    <dbReference type="NCBI Taxonomy" id="9764"/>
    <lineage>
        <taxon>Eukaryota</taxon>
        <taxon>Metazoa</taxon>
        <taxon>Chordata</taxon>
        <taxon>Craniata</taxon>
        <taxon>Vertebrata</taxon>
        <taxon>Euteleostomi</taxon>
        <taxon>Mammalia</taxon>
        <taxon>Eutheria</taxon>
        <taxon>Laurasiatheria</taxon>
        <taxon>Artiodactyla</taxon>
        <taxon>Whippomorpha</taxon>
        <taxon>Cetacea</taxon>
        <taxon>Mysticeti</taxon>
        <taxon>Eschrichtiidae</taxon>
        <taxon>Eschrichtius</taxon>
    </lineage>
</organism>
<gene>
    <name evidence="2" type="ORF">J1605_019213</name>
</gene>
<evidence type="ECO:0000313" key="2">
    <source>
        <dbReference type="EMBL" id="KAJ8793792.1"/>
    </source>
</evidence>
<evidence type="ECO:0000256" key="1">
    <source>
        <dbReference type="SAM" id="MobiDB-lite"/>
    </source>
</evidence>
<keyword evidence="3" id="KW-1185">Reference proteome</keyword>
<dbReference type="Proteomes" id="UP001159641">
    <property type="component" value="Unassembled WGS sequence"/>
</dbReference>
<feature type="region of interest" description="Disordered" evidence="1">
    <location>
        <begin position="1"/>
        <end position="21"/>
    </location>
</feature>
<proteinExistence type="predicted"/>
<accession>A0AB34HRQ2</accession>
<reference evidence="2 3" key="1">
    <citation type="submission" date="2022-11" db="EMBL/GenBank/DDBJ databases">
        <title>Whole genome sequence of Eschrichtius robustus ER-17-0199.</title>
        <authorList>
            <person name="Bruniche-Olsen A."/>
            <person name="Black A.N."/>
            <person name="Fields C.J."/>
            <person name="Walden K."/>
            <person name="Dewoody J.A."/>
        </authorList>
    </citation>
    <scope>NUCLEOTIDE SEQUENCE [LARGE SCALE GENOMIC DNA]</scope>
    <source>
        <strain evidence="2">ER-17-0199</strain>
        <tissue evidence="2">Blubber</tissue>
    </source>
</reference>
<name>A0AB34HRQ2_ESCRO</name>
<feature type="compositionally biased region" description="Polar residues" evidence="1">
    <location>
        <begin position="1"/>
        <end position="10"/>
    </location>
</feature>